<keyword evidence="2" id="KW-0812">Transmembrane</keyword>
<dbReference type="STRING" id="1123500.GCA_000420365_01310"/>
<evidence type="ECO:0000313" key="3">
    <source>
        <dbReference type="EMBL" id="KRN30815.1"/>
    </source>
</evidence>
<dbReference type="AlphaFoldDB" id="A0A0R2FQL3"/>
<evidence type="ECO:0000256" key="2">
    <source>
        <dbReference type="SAM" id="Phobius"/>
    </source>
</evidence>
<organism evidence="3 4">
    <name type="scientific">Weissella halotolerans DSM 20190</name>
    <dbReference type="NCBI Taxonomy" id="1123500"/>
    <lineage>
        <taxon>Bacteria</taxon>
        <taxon>Bacillati</taxon>
        <taxon>Bacillota</taxon>
        <taxon>Bacilli</taxon>
        <taxon>Lactobacillales</taxon>
        <taxon>Lactobacillaceae</taxon>
        <taxon>Weissella</taxon>
    </lineage>
</organism>
<evidence type="ECO:0000256" key="1">
    <source>
        <dbReference type="SAM" id="MobiDB-lite"/>
    </source>
</evidence>
<proteinExistence type="predicted"/>
<dbReference type="Proteomes" id="UP000051296">
    <property type="component" value="Unassembled WGS sequence"/>
</dbReference>
<keyword evidence="2" id="KW-0472">Membrane</keyword>
<gene>
    <name evidence="3" type="ORF">IV68_GL001242</name>
</gene>
<reference evidence="3 4" key="1">
    <citation type="journal article" date="2015" name="Genome Announc.">
        <title>Expanding the biotechnology potential of lactobacilli through comparative genomics of 213 strains and associated genera.</title>
        <authorList>
            <person name="Sun Z."/>
            <person name="Harris H.M."/>
            <person name="McCann A."/>
            <person name="Guo C."/>
            <person name="Argimon S."/>
            <person name="Zhang W."/>
            <person name="Yang X."/>
            <person name="Jeffery I.B."/>
            <person name="Cooney J.C."/>
            <person name="Kagawa T.F."/>
            <person name="Liu W."/>
            <person name="Song Y."/>
            <person name="Salvetti E."/>
            <person name="Wrobel A."/>
            <person name="Rasinkangas P."/>
            <person name="Parkhill J."/>
            <person name="Rea M.C."/>
            <person name="O'Sullivan O."/>
            <person name="Ritari J."/>
            <person name="Douillard F.P."/>
            <person name="Paul Ross R."/>
            <person name="Yang R."/>
            <person name="Briner A.E."/>
            <person name="Felis G.E."/>
            <person name="de Vos W.M."/>
            <person name="Barrangou R."/>
            <person name="Klaenhammer T.R."/>
            <person name="Caufield P.W."/>
            <person name="Cui Y."/>
            <person name="Zhang H."/>
            <person name="O'Toole P.W."/>
        </authorList>
    </citation>
    <scope>NUCLEOTIDE SEQUENCE [LARGE SCALE GENOMIC DNA]</scope>
    <source>
        <strain evidence="3 4">DSM 20190</strain>
    </source>
</reference>
<feature type="region of interest" description="Disordered" evidence="1">
    <location>
        <begin position="31"/>
        <end position="75"/>
    </location>
</feature>
<evidence type="ECO:0008006" key="5">
    <source>
        <dbReference type="Google" id="ProtNLM"/>
    </source>
</evidence>
<name>A0A0R2FQL3_9LACO</name>
<sequence>MDAYAQAPVSPDNPNIEVVPAKSTVTVSFSDSAKMDSGQTENDNQIGENQGGQVSDKQTTTVASPTDGITDTAEVKQVANSGVSLPDTGEDTQKAATISVLGLSMLIALALMGLQHLRTDKNK</sequence>
<feature type="compositionally biased region" description="Polar residues" evidence="1">
    <location>
        <begin position="31"/>
        <end position="69"/>
    </location>
</feature>
<dbReference type="PATRIC" id="fig|1123500.6.peg.1241"/>
<feature type="transmembrane region" description="Helical" evidence="2">
    <location>
        <begin position="95"/>
        <end position="114"/>
    </location>
</feature>
<protein>
    <recommendedName>
        <fullName evidence="5">Gram-positive cocci surface proteins LPxTG domain-containing protein</fullName>
    </recommendedName>
</protein>
<comment type="caution">
    <text evidence="3">The sequence shown here is derived from an EMBL/GenBank/DDBJ whole genome shotgun (WGS) entry which is preliminary data.</text>
</comment>
<keyword evidence="4" id="KW-1185">Reference proteome</keyword>
<keyword evidence="2" id="KW-1133">Transmembrane helix</keyword>
<evidence type="ECO:0000313" key="4">
    <source>
        <dbReference type="Proteomes" id="UP000051296"/>
    </source>
</evidence>
<dbReference type="InParanoid" id="A0A0R2FQL3"/>
<dbReference type="EMBL" id="JQAX01000005">
    <property type="protein sequence ID" value="KRN30815.1"/>
    <property type="molecule type" value="Genomic_DNA"/>
</dbReference>
<accession>A0A0R2FQL3</accession>